<evidence type="ECO:0000313" key="14">
    <source>
        <dbReference type="EMBL" id="JAG96401.1"/>
    </source>
</evidence>
<feature type="domain" description="Phosphoadenosine phosphosulphate reductase" evidence="13">
    <location>
        <begin position="38"/>
        <end position="204"/>
    </location>
</feature>
<dbReference type="FunFam" id="3.40.50.620:FF:000135">
    <property type="entry name" value="Phosphoadenosine phosphosulfate reductase family protein"/>
    <property type="match status" value="1"/>
</dbReference>
<evidence type="ECO:0000256" key="1">
    <source>
        <dbReference type="ARBA" id="ARBA00004726"/>
    </source>
</evidence>
<dbReference type="InterPro" id="IPR002500">
    <property type="entry name" value="PAPS_reduct_dom"/>
</dbReference>
<dbReference type="EMBL" id="GCKF01037589">
    <property type="protein sequence ID" value="JAG96401.1"/>
    <property type="molecule type" value="Transcribed_RNA"/>
</dbReference>
<dbReference type="EC" id="2.7.7.2" evidence="2"/>
<organism evidence="14">
    <name type="scientific">Araucaria cunninghamii</name>
    <name type="common">Hoop pine</name>
    <name type="synonym">Moreton Bay pine</name>
    <dbReference type="NCBI Taxonomy" id="56994"/>
    <lineage>
        <taxon>Eukaryota</taxon>
        <taxon>Viridiplantae</taxon>
        <taxon>Streptophyta</taxon>
        <taxon>Embryophyta</taxon>
        <taxon>Tracheophyta</taxon>
        <taxon>Spermatophyta</taxon>
        <taxon>Pinopsida</taxon>
        <taxon>Pinidae</taxon>
        <taxon>Conifers II</taxon>
        <taxon>Araucariales</taxon>
        <taxon>Araucariaceae</taxon>
        <taxon>Araucaria</taxon>
    </lineage>
</organism>
<dbReference type="GO" id="GO:0003919">
    <property type="term" value="F:FMN adenylyltransferase activity"/>
    <property type="evidence" value="ECO:0007669"/>
    <property type="project" value="UniProtKB-EC"/>
</dbReference>
<evidence type="ECO:0000256" key="2">
    <source>
        <dbReference type="ARBA" id="ARBA00012393"/>
    </source>
</evidence>
<evidence type="ECO:0000256" key="12">
    <source>
        <dbReference type="ARBA" id="ARBA00049494"/>
    </source>
</evidence>
<keyword evidence="7" id="KW-0547">Nucleotide-binding</keyword>
<proteinExistence type="predicted"/>
<keyword evidence="8" id="KW-0274">FAD</keyword>
<evidence type="ECO:0000256" key="5">
    <source>
        <dbReference type="ARBA" id="ARBA00022679"/>
    </source>
</evidence>
<protein>
    <recommendedName>
        <fullName evidence="2">FAD synthase</fullName>
        <ecNumber evidence="2">2.7.7.2</ecNumber>
    </recommendedName>
    <alternativeName>
        <fullName evidence="10">FAD pyrophosphorylase</fullName>
    </alternativeName>
    <alternativeName>
        <fullName evidence="11">FMN adenylyltransferase</fullName>
    </alternativeName>
</protein>
<keyword evidence="9" id="KW-0067">ATP-binding</keyword>
<keyword evidence="6" id="KW-0548">Nucleotidyltransferase</keyword>
<comment type="pathway">
    <text evidence="1">Cofactor biosynthesis; FAD biosynthesis; FAD from FMN: step 1/1.</text>
</comment>
<dbReference type="AlphaFoldDB" id="A0A0D6R103"/>
<name>A0A0D6R103_ARACU</name>
<evidence type="ECO:0000256" key="7">
    <source>
        <dbReference type="ARBA" id="ARBA00022741"/>
    </source>
</evidence>
<evidence type="ECO:0000256" key="8">
    <source>
        <dbReference type="ARBA" id="ARBA00022827"/>
    </source>
</evidence>
<evidence type="ECO:0000256" key="11">
    <source>
        <dbReference type="ARBA" id="ARBA00031871"/>
    </source>
</evidence>
<reference evidence="14" key="1">
    <citation type="submission" date="2015-03" db="EMBL/GenBank/DDBJ databases">
        <title>A transcriptome of Araucaria cunninghamii, an australian fine timber species.</title>
        <authorList>
            <person name="Jing Yi C.J.Y."/>
            <person name="Yin San L.Y.S."/>
            <person name="Abdul Karim S.S."/>
            <person name="Wan Azmi N.N."/>
            <person name="Hercus R.R."/>
            <person name="Croft L.L."/>
        </authorList>
    </citation>
    <scope>NUCLEOTIDE SEQUENCE</scope>
    <source>
        <strain evidence="14">MI0301</strain>
        <tissue evidence="14">Leaf</tissue>
    </source>
</reference>
<dbReference type="Pfam" id="PF01507">
    <property type="entry name" value="PAPS_reduct"/>
    <property type="match status" value="1"/>
</dbReference>
<dbReference type="GO" id="GO:0005524">
    <property type="term" value="F:ATP binding"/>
    <property type="evidence" value="ECO:0007669"/>
    <property type="project" value="UniProtKB-KW"/>
</dbReference>
<evidence type="ECO:0000256" key="9">
    <source>
        <dbReference type="ARBA" id="ARBA00022840"/>
    </source>
</evidence>
<dbReference type="SUPFAM" id="SSF52402">
    <property type="entry name" value="Adenine nucleotide alpha hydrolases-like"/>
    <property type="match status" value="1"/>
</dbReference>
<dbReference type="PANTHER" id="PTHR23293">
    <property type="entry name" value="FAD SYNTHETASE-RELATED FMN ADENYLYLTRANSFERASE"/>
    <property type="match status" value="1"/>
</dbReference>
<comment type="catalytic activity">
    <reaction evidence="12">
        <text>FMN + ATP + H(+) = FAD + diphosphate</text>
        <dbReference type="Rhea" id="RHEA:17237"/>
        <dbReference type="ChEBI" id="CHEBI:15378"/>
        <dbReference type="ChEBI" id="CHEBI:30616"/>
        <dbReference type="ChEBI" id="CHEBI:33019"/>
        <dbReference type="ChEBI" id="CHEBI:57692"/>
        <dbReference type="ChEBI" id="CHEBI:58210"/>
        <dbReference type="EC" id="2.7.7.2"/>
    </reaction>
</comment>
<dbReference type="PANTHER" id="PTHR23293:SF9">
    <property type="entry name" value="FAD SYNTHASE"/>
    <property type="match status" value="1"/>
</dbReference>
<keyword evidence="3" id="KW-0285">Flavoprotein</keyword>
<dbReference type="CDD" id="cd23948">
    <property type="entry name" value="FAD_synthase"/>
    <property type="match status" value="1"/>
</dbReference>
<evidence type="ECO:0000256" key="6">
    <source>
        <dbReference type="ARBA" id="ARBA00022695"/>
    </source>
</evidence>
<evidence type="ECO:0000256" key="3">
    <source>
        <dbReference type="ARBA" id="ARBA00022630"/>
    </source>
</evidence>
<evidence type="ECO:0000256" key="4">
    <source>
        <dbReference type="ARBA" id="ARBA00022643"/>
    </source>
</evidence>
<keyword evidence="5" id="KW-0808">Transferase</keyword>
<dbReference type="GO" id="GO:0006747">
    <property type="term" value="P:FAD biosynthetic process"/>
    <property type="evidence" value="ECO:0007669"/>
    <property type="project" value="TreeGrafter"/>
</dbReference>
<evidence type="ECO:0000259" key="13">
    <source>
        <dbReference type="Pfam" id="PF01507"/>
    </source>
</evidence>
<dbReference type="InterPro" id="IPR014729">
    <property type="entry name" value="Rossmann-like_a/b/a_fold"/>
</dbReference>
<keyword evidence="4" id="KW-0288">FMN</keyword>
<evidence type="ECO:0000256" key="10">
    <source>
        <dbReference type="ARBA" id="ARBA00031145"/>
    </source>
</evidence>
<accession>A0A0D6R103</accession>
<sequence length="277" mass="30794">MEIQKAVMESGDRRLQAKYKQSIYVIERTLSLYSFDDVALSFNGGKDSTVLLHLLRAGYALVEAREDGGNEPVWSKPKHPIRTIYFESHGAFPEINAFTYTTAKAYDLQMEIIRLDFKSGLEALIKVKPVQAIFLGTRIGDPNAVGQEQFSPSSAGWPPFMRVNPILDWSYRDVWAFLLACKVPYCKLYDQGYTSIGSIHDTVPNGLLCVENPSGDKEKFRPAYLLADGRLERAGRMKRASFKIRDSTLALSNGTNDVPCDNSTLAASIIGIGEGIL</sequence>
<dbReference type="Gene3D" id="3.40.50.620">
    <property type="entry name" value="HUPs"/>
    <property type="match status" value="1"/>
</dbReference>